<evidence type="ECO:0000313" key="2">
    <source>
        <dbReference type="EMBL" id="MVT41722.1"/>
    </source>
</evidence>
<keyword evidence="1" id="KW-0732">Signal</keyword>
<organism evidence="2 3">
    <name type="scientific">Chitinophaga oryziterrae</name>
    <dbReference type="NCBI Taxonomy" id="1031224"/>
    <lineage>
        <taxon>Bacteria</taxon>
        <taxon>Pseudomonadati</taxon>
        <taxon>Bacteroidota</taxon>
        <taxon>Chitinophagia</taxon>
        <taxon>Chitinophagales</taxon>
        <taxon>Chitinophagaceae</taxon>
        <taxon>Chitinophaga</taxon>
    </lineage>
</organism>
<evidence type="ECO:0008006" key="4">
    <source>
        <dbReference type="Google" id="ProtNLM"/>
    </source>
</evidence>
<dbReference type="AlphaFoldDB" id="A0A6N8JC74"/>
<evidence type="ECO:0000313" key="3">
    <source>
        <dbReference type="Proteomes" id="UP000468388"/>
    </source>
</evidence>
<evidence type="ECO:0000256" key="1">
    <source>
        <dbReference type="SAM" id="SignalP"/>
    </source>
</evidence>
<proteinExistence type="predicted"/>
<name>A0A6N8JC74_9BACT</name>
<gene>
    <name evidence="2" type="ORF">GO495_14125</name>
</gene>
<dbReference type="Proteomes" id="UP000468388">
    <property type="component" value="Unassembled WGS sequence"/>
</dbReference>
<protein>
    <recommendedName>
        <fullName evidence="4">Lipoprotein</fullName>
    </recommendedName>
</protein>
<comment type="caution">
    <text evidence="2">The sequence shown here is derived from an EMBL/GenBank/DDBJ whole genome shotgun (WGS) entry which is preliminary data.</text>
</comment>
<sequence>MKRVKNPLSRSKSAILLMFVAAGISVAIPACKKDETSAAPAVSQEDASVMVNQSLFSSEGNGLMFQTDNAVSVAGNYSGARQSEGAKFTSADCGVKKENSFVAKSDSTTTPSYSYNILWNWTLSCSSASEPVSFAWAATANISYKTTKLSVVDSSVAAFTVSGLQVDSAFLLINQTYNHVGSMTIISGDSTSTFHNVITYKSSDVKVSKATRAIVSGTAEVTISGTNKKGQAFSYSGTITYQGDYKAIFAIKGGSSFNLTWTNRQ</sequence>
<feature type="chain" id="PRO_5026697357" description="Lipoprotein" evidence="1">
    <location>
        <begin position="33"/>
        <end position="265"/>
    </location>
</feature>
<dbReference type="EMBL" id="WRXO01000003">
    <property type="protein sequence ID" value="MVT41722.1"/>
    <property type="molecule type" value="Genomic_DNA"/>
</dbReference>
<keyword evidence="3" id="KW-1185">Reference proteome</keyword>
<feature type="signal peptide" evidence="1">
    <location>
        <begin position="1"/>
        <end position="32"/>
    </location>
</feature>
<dbReference type="RefSeq" id="WP_157300349.1">
    <property type="nucleotide sequence ID" value="NZ_BAAAZB010000006.1"/>
</dbReference>
<reference evidence="2 3" key="1">
    <citation type="submission" date="2019-12" db="EMBL/GenBank/DDBJ databases">
        <title>The draft genomic sequence of strain Chitinophaga oryziterrae JCM 16595.</title>
        <authorList>
            <person name="Zhang X."/>
        </authorList>
    </citation>
    <scope>NUCLEOTIDE SEQUENCE [LARGE SCALE GENOMIC DNA]</scope>
    <source>
        <strain evidence="2 3">JCM 16595</strain>
    </source>
</reference>
<dbReference type="OrthoDB" id="645487at2"/>
<accession>A0A6N8JC74</accession>